<evidence type="ECO:0000313" key="7">
    <source>
        <dbReference type="EMBL" id="AGL00203.1"/>
    </source>
</evidence>
<dbReference type="PANTHER" id="PTHR11941">
    <property type="entry name" value="ENOYL-COA HYDRATASE-RELATED"/>
    <property type="match status" value="1"/>
</dbReference>
<evidence type="ECO:0000256" key="2">
    <source>
        <dbReference type="ARBA" id="ARBA00005254"/>
    </source>
</evidence>
<dbReference type="Pfam" id="PF00378">
    <property type="entry name" value="ECH_1"/>
    <property type="match status" value="1"/>
</dbReference>
<evidence type="ECO:0000256" key="5">
    <source>
        <dbReference type="ARBA" id="ARBA00050624"/>
    </source>
</evidence>
<comment type="pathway">
    <text evidence="1">Lipid metabolism; butanoate metabolism.</text>
</comment>
<dbReference type="InterPro" id="IPR014748">
    <property type="entry name" value="Enoyl-CoA_hydra_C"/>
</dbReference>
<dbReference type="CDD" id="cd06558">
    <property type="entry name" value="crotonase-like"/>
    <property type="match status" value="1"/>
</dbReference>
<dbReference type="EMBL" id="CP003273">
    <property type="protein sequence ID" value="AGL00203.1"/>
    <property type="molecule type" value="Genomic_DNA"/>
</dbReference>
<dbReference type="GO" id="GO:0018812">
    <property type="term" value="F:3-hydroxyacyl-CoA dehydratase activity"/>
    <property type="evidence" value="ECO:0007669"/>
    <property type="project" value="UniProtKB-EC"/>
</dbReference>
<evidence type="ECO:0000256" key="3">
    <source>
        <dbReference type="ARBA" id="ARBA00011881"/>
    </source>
</evidence>
<proteinExistence type="inferred from homology"/>
<dbReference type="HOGENOM" id="CLU_009834_7_6_9"/>
<dbReference type="InterPro" id="IPR001753">
    <property type="entry name" value="Enoyl-CoA_hydra/iso"/>
</dbReference>
<organism evidence="7 8">
    <name type="scientific">Desulfoscipio gibsoniae DSM 7213</name>
    <dbReference type="NCBI Taxonomy" id="767817"/>
    <lineage>
        <taxon>Bacteria</taxon>
        <taxon>Bacillati</taxon>
        <taxon>Bacillota</taxon>
        <taxon>Clostridia</taxon>
        <taxon>Eubacteriales</taxon>
        <taxon>Desulfallaceae</taxon>
        <taxon>Desulfoscipio</taxon>
    </lineage>
</organism>
<reference evidence="7 8" key="1">
    <citation type="submission" date="2012-01" db="EMBL/GenBank/DDBJ databases">
        <title>Complete sequence of Desulfotomaculum gibsoniae DSM 7213.</title>
        <authorList>
            <consortium name="US DOE Joint Genome Institute"/>
            <person name="Lucas S."/>
            <person name="Han J."/>
            <person name="Lapidus A."/>
            <person name="Cheng J.-F."/>
            <person name="Goodwin L."/>
            <person name="Pitluck S."/>
            <person name="Peters L."/>
            <person name="Ovchinnikova G."/>
            <person name="Teshima H."/>
            <person name="Detter J.C."/>
            <person name="Han C."/>
            <person name="Tapia R."/>
            <person name="Land M."/>
            <person name="Hauser L."/>
            <person name="Kyrpides N."/>
            <person name="Ivanova N."/>
            <person name="Pagani I."/>
            <person name="Parshina S."/>
            <person name="Plugge C."/>
            <person name="Muyzer G."/>
            <person name="Kuever J."/>
            <person name="Ivanova A."/>
            <person name="Nazina T."/>
            <person name="Klenk H.-P."/>
            <person name="Brambilla E."/>
            <person name="Spring S."/>
            <person name="Stams A.F."/>
            <person name="Woyke T."/>
        </authorList>
    </citation>
    <scope>NUCLEOTIDE SEQUENCE [LARGE SCALE GENOMIC DNA]</scope>
    <source>
        <strain evidence="7 8">DSM 7213</strain>
    </source>
</reference>
<comment type="catalytic activity">
    <reaction evidence="5">
        <text>a short-chain (3S)-3-hydroxyacyl-CoA = a short-chain (2E)-enoyl-CoA + H2O</text>
        <dbReference type="Rhea" id="RHEA:52664"/>
        <dbReference type="ChEBI" id="CHEBI:15377"/>
        <dbReference type="ChEBI" id="CHEBI:87488"/>
        <dbReference type="ChEBI" id="CHEBI:136760"/>
        <dbReference type="EC" id="4.2.1.150"/>
    </reaction>
</comment>
<evidence type="ECO:0000256" key="6">
    <source>
        <dbReference type="ARBA" id="ARBA00067035"/>
    </source>
</evidence>
<dbReference type="Gene3D" id="1.10.12.10">
    <property type="entry name" value="Lyase 2-enoyl-coa Hydratase, Chain A, domain 2"/>
    <property type="match status" value="1"/>
</dbReference>
<sequence>MGVLFEKDGHVAVVTLNRPEALNALDPESWEELKQIWYEIKTDPEIRVTVLTGAGEKSFCTGSDMKKTMPPKENFASTYFETESLIAPMEMWKPIICAINGYAIGGGLEMALACDIRIASSKASFGLSEVKVGSLPGLGGTQRLLRAIPPAIAMKMLLTAERINAEEAYRIGLISDVVEPDQLLDYAKQMAKKIAGNAPLSVKAAKQAVVIGADLPLRQGMAYENLLWGILRDTEDRIEGRVAFAEKRPPEYKGR</sequence>
<dbReference type="InterPro" id="IPR029045">
    <property type="entry name" value="ClpP/crotonase-like_dom_sf"/>
</dbReference>
<dbReference type="eggNOG" id="COG1024">
    <property type="taxonomic scope" value="Bacteria"/>
</dbReference>
<accession>R4KAI4</accession>
<dbReference type="PANTHER" id="PTHR11941:SF54">
    <property type="entry name" value="ENOYL-COA HYDRATASE, MITOCHONDRIAL"/>
    <property type="match status" value="1"/>
</dbReference>
<dbReference type="RefSeq" id="WP_006524674.1">
    <property type="nucleotide sequence ID" value="NC_021184.1"/>
</dbReference>
<comment type="similarity">
    <text evidence="2">Belongs to the enoyl-CoA hydratase/isomerase family.</text>
</comment>
<dbReference type="AlphaFoldDB" id="R4KAI4"/>
<dbReference type="STRING" id="767817.Desgi_0648"/>
<dbReference type="Gene3D" id="3.90.226.10">
    <property type="entry name" value="2-enoyl-CoA Hydratase, Chain A, domain 1"/>
    <property type="match status" value="1"/>
</dbReference>
<dbReference type="OrthoDB" id="9775794at2"/>
<name>R4KAI4_9FIRM</name>
<keyword evidence="8" id="KW-1185">Reference proteome</keyword>
<dbReference type="EC" id="4.2.1.150" evidence="6"/>
<dbReference type="FunFam" id="1.10.12.10:FF:000001">
    <property type="entry name" value="Probable enoyl-CoA hydratase, mitochondrial"/>
    <property type="match status" value="1"/>
</dbReference>
<comment type="subunit">
    <text evidence="3">Homotetramer.</text>
</comment>
<dbReference type="FunFam" id="3.90.226.10:FF:000009">
    <property type="entry name" value="Carnitinyl-CoA dehydratase"/>
    <property type="match status" value="1"/>
</dbReference>
<dbReference type="GO" id="GO:0006635">
    <property type="term" value="P:fatty acid beta-oxidation"/>
    <property type="evidence" value="ECO:0007669"/>
    <property type="project" value="TreeGrafter"/>
</dbReference>
<dbReference type="KEGG" id="dgi:Desgi_0648"/>
<keyword evidence="4" id="KW-0456">Lyase</keyword>
<evidence type="ECO:0000256" key="1">
    <source>
        <dbReference type="ARBA" id="ARBA00005086"/>
    </source>
</evidence>
<gene>
    <name evidence="7" type="ORF">Desgi_0648</name>
</gene>
<dbReference type="Proteomes" id="UP000013520">
    <property type="component" value="Chromosome"/>
</dbReference>
<dbReference type="SUPFAM" id="SSF52096">
    <property type="entry name" value="ClpP/crotonase"/>
    <property type="match status" value="1"/>
</dbReference>
<protein>
    <recommendedName>
        <fullName evidence="6">short-chain-enoyl-CoA hydratase</fullName>
        <ecNumber evidence="6">4.2.1.150</ecNumber>
    </recommendedName>
</protein>
<evidence type="ECO:0000313" key="8">
    <source>
        <dbReference type="Proteomes" id="UP000013520"/>
    </source>
</evidence>
<evidence type="ECO:0000256" key="4">
    <source>
        <dbReference type="ARBA" id="ARBA00023239"/>
    </source>
</evidence>